<sequence>MQKRFFSFLMAVALLAACKKDSGGNEVSGAPAIESFTPTAGAGRTEILINGKNFSGDTSRITVSINGKPLKVIGANANQIMALVPKKTGSGPLTVTINGQAVTSTSPFTYQFLRTVSTFAGSGTPGYYNARGTDAQFHLSDPVNNWYRSLGVVVDKSLNVYVADPGNHCIRKIDPSGNVTLFAGAPGVSGYADGKGAAAKFSLPYGLGIDADDNIYCVDPGNWDIRKITPDGTATTLGFGSGSPWGITVNKATGMIYYTCTDAGSIYSMPVAGGSSKLVADGLSYPIGIAVDKTGNLYASINGEHVVRKFAAGTWASSIIAGTPNVAGYANGAGSKAKFAYPWGLAIDEEGNLYLGTNGTWNGDPSVGDQSVRMIRAGTWEVDAFAGSAVSGYADGIGTNAKFSAPIGVAADKNGTIYVLDKNNNVVRKVVSE</sequence>
<keyword evidence="4" id="KW-1185">Reference proteome</keyword>
<evidence type="ECO:0000313" key="4">
    <source>
        <dbReference type="Proteomes" id="UP001199816"/>
    </source>
</evidence>
<dbReference type="InterPro" id="IPR013783">
    <property type="entry name" value="Ig-like_fold"/>
</dbReference>
<protein>
    <submittedName>
        <fullName evidence="3">IPT/TIG domain-containing protein</fullName>
    </submittedName>
</protein>
<dbReference type="SUPFAM" id="SSF101898">
    <property type="entry name" value="NHL repeat"/>
    <property type="match status" value="1"/>
</dbReference>
<dbReference type="Pfam" id="PF01833">
    <property type="entry name" value="TIG"/>
    <property type="match status" value="1"/>
</dbReference>
<reference evidence="3 4" key="1">
    <citation type="submission" date="2021-11" db="EMBL/GenBank/DDBJ databases">
        <title>Genomic of Niabella pedocola.</title>
        <authorList>
            <person name="Wu T."/>
        </authorList>
    </citation>
    <scope>NUCLEOTIDE SEQUENCE [LARGE SCALE GENOMIC DNA]</scope>
    <source>
        <strain evidence="3 4">JCM 31011</strain>
    </source>
</reference>
<dbReference type="Gene3D" id="2.60.40.10">
    <property type="entry name" value="Immunoglobulins"/>
    <property type="match status" value="1"/>
</dbReference>
<name>A0ABS8PXM6_9BACT</name>
<dbReference type="SUPFAM" id="SSF81296">
    <property type="entry name" value="E set domains"/>
    <property type="match status" value="1"/>
</dbReference>
<dbReference type="InterPro" id="IPR011042">
    <property type="entry name" value="6-blade_b-propeller_TolB-like"/>
</dbReference>
<comment type="caution">
    <text evidence="3">The sequence shown here is derived from an EMBL/GenBank/DDBJ whole genome shotgun (WGS) entry which is preliminary data.</text>
</comment>
<keyword evidence="1" id="KW-0677">Repeat</keyword>
<dbReference type="CDD" id="cd00603">
    <property type="entry name" value="IPT_PCSR"/>
    <property type="match status" value="1"/>
</dbReference>
<dbReference type="InterPro" id="IPR002909">
    <property type="entry name" value="IPT_dom"/>
</dbReference>
<proteinExistence type="predicted"/>
<feature type="domain" description="IPT/TIG" evidence="2">
    <location>
        <begin position="30"/>
        <end position="111"/>
    </location>
</feature>
<dbReference type="SMART" id="SM00429">
    <property type="entry name" value="IPT"/>
    <property type="match status" value="1"/>
</dbReference>
<evidence type="ECO:0000313" key="3">
    <source>
        <dbReference type="EMBL" id="MCD2425795.1"/>
    </source>
</evidence>
<dbReference type="EMBL" id="JAJNEC010000007">
    <property type="protein sequence ID" value="MCD2425795.1"/>
    <property type="molecule type" value="Genomic_DNA"/>
</dbReference>
<organism evidence="3 4">
    <name type="scientific">Niabella pedocola</name>
    <dbReference type="NCBI Taxonomy" id="1752077"/>
    <lineage>
        <taxon>Bacteria</taxon>
        <taxon>Pseudomonadati</taxon>
        <taxon>Bacteroidota</taxon>
        <taxon>Chitinophagia</taxon>
        <taxon>Chitinophagales</taxon>
        <taxon>Chitinophagaceae</taxon>
        <taxon>Niabella</taxon>
    </lineage>
</organism>
<dbReference type="Pfam" id="PF01436">
    <property type="entry name" value="NHL"/>
    <property type="match status" value="2"/>
</dbReference>
<dbReference type="InterPro" id="IPR014756">
    <property type="entry name" value="Ig_E-set"/>
</dbReference>
<dbReference type="Gene3D" id="2.120.10.30">
    <property type="entry name" value="TolB, C-terminal domain"/>
    <property type="match status" value="2"/>
</dbReference>
<dbReference type="PROSITE" id="PS51257">
    <property type="entry name" value="PROKAR_LIPOPROTEIN"/>
    <property type="match status" value="1"/>
</dbReference>
<accession>A0ABS8PXM6</accession>
<dbReference type="Gene3D" id="2.40.10.500">
    <property type="match status" value="1"/>
</dbReference>
<dbReference type="RefSeq" id="WP_231008370.1">
    <property type="nucleotide sequence ID" value="NZ_JAJNEC010000007.1"/>
</dbReference>
<dbReference type="Proteomes" id="UP001199816">
    <property type="component" value="Unassembled WGS sequence"/>
</dbReference>
<gene>
    <name evidence="3" type="ORF">LQ567_23630</name>
</gene>
<evidence type="ECO:0000259" key="2">
    <source>
        <dbReference type="SMART" id="SM00429"/>
    </source>
</evidence>
<evidence type="ECO:0000256" key="1">
    <source>
        <dbReference type="ARBA" id="ARBA00022737"/>
    </source>
</evidence>
<dbReference type="PANTHER" id="PTHR13833">
    <property type="match status" value="1"/>
</dbReference>
<dbReference type="PANTHER" id="PTHR13833:SF71">
    <property type="entry name" value="NHL DOMAIN-CONTAINING PROTEIN"/>
    <property type="match status" value="1"/>
</dbReference>
<dbReference type="InterPro" id="IPR001258">
    <property type="entry name" value="NHL_repeat"/>
</dbReference>